<proteinExistence type="predicted"/>
<gene>
    <name evidence="2" type="ORF">DSM3645_05640</name>
</gene>
<name>A3ZU17_9BACT</name>
<dbReference type="eggNOG" id="ENOG503310M">
    <property type="taxonomic scope" value="Bacteria"/>
</dbReference>
<dbReference type="AlphaFoldDB" id="A3ZU17"/>
<feature type="compositionally biased region" description="Polar residues" evidence="1">
    <location>
        <begin position="85"/>
        <end position="96"/>
    </location>
</feature>
<comment type="caution">
    <text evidence="2">The sequence shown here is derived from an EMBL/GenBank/DDBJ whole genome shotgun (WGS) entry which is preliminary data.</text>
</comment>
<accession>A3ZU17</accession>
<evidence type="ECO:0000313" key="2">
    <source>
        <dbReference type="EMBL" id="EAQ80080.1"/>
    </source>
</evidence>
<organism evidence="2 3">
    <name type="scientific">Blastopirellula marina DSM 3645</name>
    <dbReference type="NCBI Taxonomy" id="314230"/>
    <lineage>
        <taxon>Bacteria</taxon>
        <taxon>Pseudomonadati</taxon>
        <taxon>Planctomycetota</taxon>
        <taxon>Planctomycetia</taxon>
        <taxon>Pirellulales</taxon>
        <taxon>Pirellulaceae</taxon>
        <taxon>Blastopirellula</taxon>
    </lineage>
</organism>
<evidence type="ECO:0008006" key="4">
    <source>
        <dbReference type="Google" id="ProtNLM"/>
    </source>
</evidence>
<dbReference type="Proteomes" id="UP000004358">
    <property type="component" value="Unassembled WGS sequence"/>
</dbReference>
<dbReference type="HOGENOM" id="CLU_113730_5_2_0"/>
<dbReference type="EMBL" id="AANZ01000011">
    <property type="protein sequence ID" value="EAQ80080.1"/>
    <property type="molecule type" value="Genomic_DNA"/>
</dbReference>
<evidence type="ECO:0000256" key="1">
    <source>
        <dbReference type="SAM" id="MobiDB-lite"/>
    </source>
</evidence>
<evidence type="ECO:0000313" key="3">
    <source>
        <dbReference type="Proteomes" id="UP000004358"/>
    </source>
</evidence>
<feature type="region of interest" description="Disordered" evidence="1">
    <location>
        <begin position="85"/>
        <end position="105"/>
    </location>
</feature>
<protein>
    <recommendedName>
        <fullName evidence="4">Carboxypeptidase regulatory-like domain-containing protein</fullName>
    </recommendedName>
</protein>
<reference evidence="2 3" key="1">
    <citation type="submission" date="2006-02" db="EMBL/GenBank/DDBJ databases">
        <authorList>
            <person name="Amann R."/>
            <person name="Ferriera S."/>
            <person name="Johnson J."/>
            <person name="Kravitz S."/>
            <person name="Halpern A."/>
            <person name="Remington K."/>
            <person name="Beeson K."/>
            <person name="Tran B."/>
            <person name="Rogers Y.-H."/>
            <person name="Friedman R."/>
            <person name="Venter J.C."/>
        </authorList>
    </citation>
    <scope>NUCLEOTIDE SEQUENCE [LARGE SCALE GENOMIC DNA]</scope>
    <source>
        <strain evidence="2 3">DSM 3645</strain>
    </source>
</reference>
<sequence>MSLALCGLLLAGCSAGPSDLPEVAPVTGTVTLDGKPLNNATLKFQPTAGRPSTGLTNEQGQYSLRYNIDLDGAKLGDHSVTITTYQEFDDPSNPSKPASPERLPAKYHTKSELVAEVTAGDNVVDFDLKSK</sequence>